<dbReference type="Proteomes" id="UP000307808">
    <property type="component" value="Unassembled WGS sequence"/>
</dbReference>
<reference evidence="2 3" key="1">
    <citation type="submission" date="2019-04" db="EMBL/GenBank/DDBJ databases">
        <authorList>
            <person name="Dong K."/>
        </authorList>
    </citation>
    <scope>NUCLEOTIDE SEQUENCE [LARGE SCALE GENOMIC DNA]</scope>
    <source>
        <strain evidence="3">dk3543</strain>
    </source>
</reference>
<sequence>MEFHHLREEGAVSRVGVSVAALFISLSSLTVPAAHGKDGTCSAGGDLGDVEAVCAETAEEARKRINKDGTGPGASFLYRATLKCRGELDADGMCDMIGCGDSNEARFVYSLQRSPIGLTPPAWTHVVDVCLTSPDELIQTISAADVAREFKRLTWPAARMTIQPPDGETLVNLPTIFFTNDTAKQTQTVTLLGQTVEIEATPTEWTWRWATSGDGGTADDRAPLTTTDPGAPHPNATVTHAYTRADTTVRPSLDVTYTGQYRVNNGPWEEIPATHTVTGAPQSLRVLEARPTLVR</sequence>
<dbReference type="EMBL" id="SZPY01000001">
    <property type="protein sequence ID" value="TKI64403.1"/>
    <property type="molecule type" value="Genomic_DNA"/>
</dbReference>
<accession>A0A4V5TKN6</accession>
<gene>
    <name evidence="2" type="ORF">FC770_04515</name>
</gene>
<dbReference type="AlphaFoldDB" id="A0A4V5TKN6"/>
<evidence type="ECO:0000313" key="2">
    <source>
        <dbReference type="EMBL" id="TKI64403.1"/>
    </source>
</evidence>
<organism evidence="2 3">
    <name type="scientific">Nocardioides jishulii</name>
    <dbReference type="NCBI Taxonomy" id="2575440"/>
    <lineage>
        <taxon>Bacteria</taxon>
        <taxon>Bacillati</taxon>
        <taxon>Actinomycetota</taxon>
        <taxon>Actinomycetes</taxon>
        <taxon>Propionibacteriales</taxon>
        <taxon>Nocardioidaceae</taxon>
        <taxon>Nocardioides</taxon>
    </lineage>
</organism>
<evidence type="ECO:0000313" key="3">
    <source>
        <dbReference type="Proteomes" id="UP000307808"/>
    </source>
</evidence>
<evidence type="ECO:0008006" key="4">
    <source>
        <dbReference type="Google" id="ProtNLM"/>
    </source>
</evidence>
<dbReference type="RefSeq" id="WP_137064864.1">
    <property type="nucleotide sequence ID" value="NZ_SZPY01000001.1"/>
</dbReference>
<proteinExistence type="predicted"/>
<protein>
    <recommendedName>
        <fullName evidence="4">PKD domain-containing protein</fullName>
    </recommendedName>
</protein>
<dbReference type="OrthoDB" id="5192284at2"/>
<name>A0A4V5TKN6_9ACTN</name>
<keyword evidence="3" id="KW-1185">Reference proteome</keyword>
<comment type="caution">
    <text evidence="2">The sequence shown here is derived from an EMBL/GenBank/DDBJ whole genome shotgun (WGS) entry which is preliminary data.</text>
</comment>
<evidence type="ECO:0000256" key="1">
    <source>
        <dbReference type="SAM" id="MobiDB-lite"/>
    </source>
</evidence>
<feature type="region of interest" description="Disordered" evidence="1">
    <location>
        <begin position="212"/>
        <end position="233"/>
    </location>
</feature>